<comment type="caution">
    <text evidence="2">The sequence shown here is derived from an EMBL/GenBank/DDBJ whole genome shotgun (WGS) entry which is preliminary data.</text>
</comment>
<sequence>MSHEAVNSPPGRVRVAQSDVIDLAYDWFRAGRRVDVGRLARELGIGRATVYRWWSGREVILGEVVWRILIEAIDRVEAKRSGVDAGHFVENFGRMAELVRTYEPLERFVADDPEYALRVLTSRYSVVQGRLIEWTVDRLCLIPEIRSHTDVNDLAYAIVRVGESFIWSDMITGEPPQPDKATAMVRLLVAGACSPLPLPGGPQVR</sequence>
<feature type="domain" description="QsdR TetR regulatory C-terminal" evidence="1">
    <location>
        <begin position="89"/>
        <end position="189"/>
    </location>
</feature>
<dbReference type="EMBL" id="QJSP01000001">
    <property type="protein sequence ID" value="PYE20756.1"/>
    <property type="molecule type" value="Genomic_DNA"/>
</dbReference>
<organism evidence="2 3">
    <name type="scientific">Williamsia limnetica</name>
    <dbReference type="NCBI Taxonomy" id="882452"/>
    <lineage>
        <taxon>Bacteria</taxon>
        <taxon>Bacillati</taxon>
        <taxon>Actinomycetota</taxon>
        <taxon>Actinomycetes</taxon>
        <taxon>Mycobacteriales</taxon>
        <taxon>Nocardiaceae</taxon>
        <taxon>Williamsia</taxon>
    </lineage>
</organism>
<dbReference type="InterPro" id="IPR009057">
    <property type="entry name" value="Homeodomain-like_sf"/>
</dbReference>
<name>A0A318RR93_WILLI</name>
<evidence type="ECO:0000313" key="2">
    <source>
        <dbReference type="EMBL" id="PYE20756.1"/>
    </source>
</evidence>
<protein>
    <submittedName>
        <fullName evidence="2">TetR family transcriptional regulator</fullName>
    </submittedName>
</protein>
<dbReference type="RefSeq" id="WP_110467517.1">
    <property type="nucleotide sequence ID" value="NZ_QJSP01000001.1"/>
</dbReference>
<accession>A0A318RR93</accession>
<evidence type="ECO:0000259" key="1">
    <source>
        <dbReference type="Pfam" id="PF18598"/>
    </source>
</evidence>
<gene>
    <name evidence="2" type="ORF">DFR67_101147</name>
</gene>
<dbReference type="OrthoDB" id="158903at2"/>
<proteinExistence type="predicted"/>
<dbReference type="Gene3D" id="1.10.357.10">
    <property type="entry name" value="Tetracycline Repressor, domain 2"/>
    <property type="match status" value="1"/>
</dbReference>
<reference evidence="2 3" key="1">
    <citation type="submission" date="2018-06" db="EMBL/GenBank/DDBJ databases">
        <title>Genomic Encyclopedia of Type Strains, Phase IV (KMG-IV): sequencing the most valuable type-strain genomes for metagenomic binning, comparative biology and taxonomic classification.</title>
        <authorList>
            <person name="Goeker M."/>
        </authorList>
    </citation>
    <scope>NUCLEOTIDE SEQUENCE [LARGE SCALE GENOMIC DNA]</scope>
    <source>
        <strain evidence="2 3">DSM 45521</strain>
    </source>
</reference>
<keyword evidence="3" id="KW-1185">Reference proteome</keyword>
<dbReference type="SUPFAM" id="SSF46689">
    <property type="entry name" value="Homeodomain-like"/>
    <property type="match status" value="1"/>
</dbReference>
<dbReference type="InterPro" id="IPR041485">
    <property type="entry name" value="TetR_C_36"/>
</dbReference>
<evidence type="ECO:0000313" key="3">
    <source>
        <dbReference type="Proteomes" id="UP000247591"/>
    </source>
</evidence>
<dbReference type="Pfam" id="PF18598">
    <property type="entry name" value="TetR_C_36"/>
    <property type="match status" value="1"/>
</dbReference>
<dbReference type="AlphaFoldDB" id="A0A318RR93"/>
<dbReference type="Proteomes" id="UP000247591">
    <property type="component" value="Unassembled WGS sequence"/>
</dbReference>